<evidence type="ECO:0000259" key="3">
    <source>
        <dbReference type="Pfam" id="PF21247"/>
    </source>
</evidence>
<name>A0A1G6AMD0_9BACT</name>
<dbReference type="OrthoDB" id="9789524at2"/>
<dbReference type="STRING" id="617002.SAMN05660653_00488"/>
<dbReference type="Gene3D" id="3.30.950.30">
    <property type="entry name" value="Schlafen, AAA domain"/>
    <property type="match status" value="1"/>
</dbReference>
<evidence type="ECO:0000313" key="4">
    <source>
        <dbReference type="EMBL" id="SDB09525.1"/>
    </source>
</evidence>
<proteinExistence type="predicted"/>
<keyword evidence="5" id="KW-1185">Reference proteome</keyword>
<dbReference type="InterPro" id="IPR038475">
    <property type="entry name" value="RecG_C_sf"/>
</dbReference>
<dbReference type="Pfam" id="PF04326">
    <property type="entry name" value="SLFN_AlbA_2"/>
    <property type="match status" value="1"/>
</dbReference>
<evidence type="ECO:0000256" key="1">
    <source>
        <dbReference type="SAM" id="MobiDB-lite"/>
    </source>
</evidence>
<accession>A0A1G6AMD0</accession>
<feature type="compositionally biased region" description="Basic and acidic residues" evidence="1">
    <location>
        <begin position="371"/>
        <end position="381"/>
    </location>
</feature>
<dbReference type="PANTHER" id="PTHR30595:SF6">
    <property type="entry name" value="SCHLAFEN ALBA-2 DOMAIN-CONTAINING PROTEIN"/>
    <property type="match status" value="1"/>
</dbReference>
<feature type="domain" description="Schlafen AlbA-2" evidence="2">
    <location>
        <begin position="14"/>
        <end position="118"/>
    </location>
</feature>
<dbReference type="PANTHER" id="PTHR30595">
    <property type="entry name" value="GLPR-RELATED TRANSCRIPTIONAL REPRESSOR"/>
    <property type="match status" value="1"/>
</dbReference>
<dbReference type="InterPro" id="IPR049514">
    <property type="entry name" value="Fic-like_C"/>
</dbReference>
<protein>
    <submittedName>
        <fullName evidence="4">ATP-dependent DNA helicase RecG</fullName>
    </submittedName>
</protein>
<dbReference type="InterPro" id="IPR038461">
    <property type="entry name" value="Schlafen_AlbA_2_dom_sf"/>
</dbReference>
<evidence type="ECO:0000259" key="2">
    <source>
        <dbReference type="Pfam" id="PF04326"/>
    </source>
</evidence>
<reference evidence="4 5" key="1">
    <citation type="submission" date="2016-10" db="EMBL/GenBank/DDBJ databases">
        <authorList>
            <person name="de Groot N.N."/>
        </authorList>
    </citation>
    <scope>NUCLEOTIDE SEQUENCE [LARGE SCALE GENOMIC DNA]</scope>
    <source>
        <strain evidence="4 5">ASO4-2</strain>
    </source>
</reference>
<keyword evidence="4" id="KW-0378">Hydrolase</keyword>
<keyword evidence="4" id="KW-0547">Nucleotide-binding</keyword>
<dbReference type="InterPro" id="IPR007421">
    <property type="entry name" value="Schlafen_AlbA_2_dom"/>
</dbReference>
<dbReference type="Gene3D" id="3.30.565.60">
    <property type="match status" value="1"/>
</dbReference>
<dbReference type="AlphaFoldDB" id="A0A1G6AMD0"/>
<dbReference type="EMBL" id="FMXO01000002">
    <property type="protein sequence ID" value="SDB09525.1"/>
    <property type="molecule type" value="Genomic_DNA"/>
</dbReference>
<dbReference type="Proteomes" id="UP000198771">
    <property type="component" value="Unassembled WGS sequence"/>
</dbReference>
<gene>
    <name evidence="4" type="ORF">SAMN05660653_00488</name>
</gene>
<sequence>MNQKTLHNLLALGEGFTTEFKRSGTSNLGREICAFANATGGMILIGVTDAGEIVGVNDHNRLKSEVQAVARSAEPPIAVEIESVGEVLTVRVPAQHGKPYSFGGKFFIREGASSQQMSRSEIREFFYAEGLIHFDETPCERFSLADDLTDEVWERFRRRARIPADMQALTALENLHLVKDGKVTHAGAWLLARDITKFNTSAAVACALFMGTDKVRILDRRGFSEDIYSMIDQVMDWILSKINVEYIIKHVKREERPELPEEAMREAVVNALVHRDYRSTASVHVYLFKDRLEIVSPGGLPAGMTEADLGTKSIPRNPLLFAMLHRMEAVEHIGSGIKRIRNLCREYGVAEPKIEVSEHWFTVVFPRQELPESDRQAESSRDQFTSQEDQVGTKSGPSKDQVKILRHCETESAMGDLMGVLGRTNRTKFRDQVLAPLLEAELVEMTVPDKPRSSKQRYRLTAKGREFLAVLEQPR</sequence>
<keyword evidence="4" id="KW-0347">Helicase</keyword>
<organism evidence="4 5">
    <name type="scientific">Desulfonatronum thiosulfatophilum</name>
    <dbReference type="NCBI Taxonomy" id="617002"/>
    <lineage>
        <taxon>Bacteria</taxon>
        <taxon>Pseudomonadati</taxon>
        <taxon>Thermodesulfobacteriota</taxon>
        <taxon>Desulfovibrionia</taxon>
        <taxon>Desulfovibrionales</taxon>
        <taxon>Desulfonatronaceae</taxon>
        <taxon>Desulfonatronum</taxon>
    </lineage>
</organism>
<feature type="region of interest" description="Disordered" evidence="1">
    <location>
        <begin position="371"/>
        <end position="400"/>
    </location>
</feature>
<evidence type="ECO:0000313" key="5">
    <source>
        <dbReference type="Proteomes" id="UP000198771"/>
    </source>
</evidence>
<feature type="domain" description="Filamentation induced by cAMP protein Fic-like C-terminal" evidence="3">
    <location>
        <begin position="401"/>
        <end position="461"/>
    </location>
</feature>
<dbReference type="GO" id="GO:0004386">
    <property type="term" value="F:helicase activity"/>
    <property type="evidence" value="ECO:0007669"/>
    <property type="project" value="UniProtKB-KW"/>
</dbReference>
<keyword evidence="4" id="KW-0067">ATP-binding</keyword>
<dbReference type="RefSeq" id="WP_092116856.1">
    <property type="nucleotide sequence ID" value="NZ_FMXO01000002.1"/>
</dbReference>
<feature type="compositionally biased region" description="Polar residues" evidence="1">
    <location>
        <begin position="382"/>
        <end position="398"/>
    </location>
</feature>
<dbReference type="Pfam" id="PF13749">
    <property type="entry name" value="HATPase_c_4"/>
    <property type="match status" value="1"/>
</dbReference>
<dbReference type="Pfam" id="PF21247">
    <property type="entry name" value="Fic-like_C"/>
    <property type="match status" value="1"/>
</dbReference>